<evidence type="ECO:0000259" key="7">
    <source>
        <dbReference type="Pfam" id="PF26337"/>
    </source>
</evidence>
<dbReference type="Proteomes" id="UP001525857">
    <property type="component" value="Unassembled WGS sequence"/>
</dbReference>
<dbReference type="Gene3D" id="3.40.50.2000">
    <property type="entry name" value="Glycogen Phosphorylase B"/>
    <property type="match status" value="2"/>
</dbReference>
<dbReference type="RefSeq" id="WP_261657201.1">
    <property type="nucleotide sequence ID" value="NZ_QVOV01000008.1"/>
</dbReference>
<evidence type="ECO:0000313" key="8">
    <source>
        <dbReference type="EMBL" id="MCT8389682.1"/>
    </source>
</evidence>
<organism evidence="8 9">
    <name type="scientific">Leuconostoc holzapfelii</name>
    <dbReference type="NCBI Taxonomy" id="434464"/>
    <lineage>
        <taxon>Bacteria</taxon>
        <taxon>Bacillati</taxon>
        <taxon>Bacillota</taxon>
        <taxon>Bacilli</taxon>
        <taxon>Lactobacillales</taxon>
        <taxon>Lactobacillaceae</taxon>
        <taxon>Leuconostoc</taxon>
    </lineage>
</organism>
<feature type="domain" description="Glucosyltransferase 3-like N-terminal" evidence="6">
    <location>
        <begin position="3"/>
        <end position="153"/>
    </location>
</feature>
<dbReference type="Pfam" id="PF26337">
    <property type="entry name" value="Gtf3_C"/>
    <property type="match status" value="1"/>
</dbReference>
<evidence type="ECO:0000313" key="9">
    <source>
        <dbReference type="Proteomes" id="UP001525857"/>
    </source>
</evidence>
<comment type="caution">
    <text evidence="8">The sequence shown here is derived from an EMBL/GenBank/DDBJ whole genome shotgun (WGS) entry which is preliminary data.</text>
</comment>
<dbReference type="EMBL" id="QVOV01000008">
    <property type="protein sequence ID" value="MCT8389682.1"/>
    <property type="molecule type" value="Genomic_DNA"/>
</dbReference>
<evidence type="ECO:0000256" key="4">
    <source>
        <dbReference type="ARBA" id="ARBA00022741"/>
    </source>
</evidence>
<name>A0ABT2NWE3_9LACO</name>
<comment type="subunit">
    <text evidence="5">Homotetramer; a dimer of dimers.</text>
</comment>
<keyword evidence="4 5" id="KW-0547">Nucleotide-binding</keyword>
<evidence type="ECO:0000259" key="6">
    <source>
        <dbReference type="Pfam" id="PF26334"/>
    </source>
</evidence>
<dbReference type="EC" id="2.4.1.-" evidence="5"/>
<dbReference type="HAMAP" id="MF_00841">
    <property type="entry name" value="Gtf3"/>
    <property type="match status" value="1"/>
</dbReference>
<comment type="domain">
    <text evidence="5">Dimerizes via the C-terminus; dimerization is required for tetramer formation. Binds protein substrate via an exposed loop in the N-terminus.</text>
</comment>
<dbReference type="InterPro" id="IPR058591">
    <property type="entry name" value="Gtf3_N"/>
</dbReference>
<dbReference type="PIRSF" id="PIRSF007023">
    <property type="entry name" value="UDP-Galf_transf"/>
    <property type="match status" value="1"/>
</dbReference>
<accession>A0ABT2NWE3</accession>
<feature type="domain" description="Glucosyltransferase 3-like C-terminal" evidence="7">
    <location>
        <begin position="172"/>
        <end position="327"/>
    </location>
</feature>
<reference evidence="8 9" key="1">
    <citation type="submission" date="2018-08" db="EMBL/GenBank/DDBJ databases">
        <title>Draft genome sequences of Leuconostoc spp. and Weissella spp. with biocontrol potential.</title>
        <authorList>
            <person name="Lo R."/>
            <person name="Ho V.T.T."/>
            <person name="Turner M.S."/>
        </authorList>
    </citation>
    <scope>NUCLEOTIDE SEQUENCE [LARGE SCALE GENOMIC DNA]</scope>
    <source>
        <strain evidence="8 9">733</strain>
    </source>
</reference>
<dbReference type="InterPro" id="IPR058592">
    <property type="entry name" value="Gtf3_C"/>
</dbReference>
<evidence type="ECO:0000256" key="5">
    <source>
        <dbReference type="HAMAP-Rule" id="MF_00841"/>
    </source>
</evidence>
<gene>
    <name evidence="5" type="primary">gtf3</name>
    <name evidence="8" type="ORF">D0501_06310</name>
</gene>
<feature type="binding site" evidence="5">
    <location>
        <position position="16"/>
    </location>
    <ligand>
        <name>UDP</name>
        <dbReference type="ChEBI" id="CHEBI:58223"/>
    </ligand>
</feature>
<evidence type="ECO:0000256" key="3">
    <source>
        <dbReference type="ARBA" id="ARBA00022679"/>
    </source>
</evidence>
<sequence>MRTHITNIYGHSPKSTALIAQNMTTNIAKSLDFNEIGIYAYPVSLDSPQELRTRIDGMISGVGFTDIVVAQFPTWNDMEFDESLIARLREYSSLKLCIFVHDVLPLMFEENYGLMPRFIAMCNQAQVVILPTEAMKARLVSEGLQGPKIIIQKLWDHQTTLSYQTPKFERLIHFAGNPDRFPFINQWRYQTPLQVFDQPNDNSLTDNASFIGWYRDEEMLFKLSSGFGLSWSENFPGKRERDYSELNLSFKLSTYLAAGIPVIVRRGIAVADFIATNHLGLVVDSLQEADDIIQTMSESDYQVMATHVKQISFLVKNGYYTKKALIDSLHSLLSTD</sequence>
<comment type="pathway">
    <text evidence="1 5">Protein modification; protein glycosylation.</text>
</comment>
<proteinExistence type="inferred from homology"/>
<comment type="function">
    <text evidence="5">Required for polymorphic O-glycosylation of the serine-rich repeat protein in this bacteria. Catalyzes the second step in glycosylation by transferring a sugar from a UDP-activated sugar to the terminal GlcNAc moiety of the 3-O-(N-acetyl-alpha-D-glucosaminyl)-L-seryl-[protein] resulting from the first glycosylation step.</text>
</comment>
<dbReference type="InterPro" id="IPR043676">
    <property type="entry name" value="Gtf3"/>
</dbReference>
<dbReference type="SUPFAM" id="SSF53756">
    <property type="entry name" value="UDP-Glycosyltransferase/glycogen phosphorylase"/>
    <property type="match status" value="1"/>
</dbReference>
<keyword evidence="2 5" id="KW-0328">Glycosyltransferase</keyword>
<keyword evidence="9" id="KW-1185">Reference proteome</keyword>
<feature type="binding site" evidence="5">
    <location>
        <begin position="249"/>
        <end position="254"/>
    </location>
    <ligand>
        <name>UDP</name>
        <dbReference type="ChEBI" id="CHEBI:58223"/>
    </ligand>
</feature>
<dbReference type="Pfam" id="PF26334">
    <property type="entry name" value="Gtf3_N"/>
    <property type="match status" value="1"/>
</dbReference>
<keyword evidence="3 5" id="KW-0808">Transferase</keyword>
<evidence type="ECO:0000256" key="2">
    <source>
        <dbReference type="ARBA" id="ARBA00022676"/>
    </source>
</evidence>
<comment type="similarity">
    <text evidence="5">Belongs to the Gtf3 glucosyltransferase family.</text>
</comment>
<feature type="binding site" evidence="5">
    <location>
        <position position="180"/>
    </location>
    <ligand>
        <name>UDP</name>
        <dbReference type="ChEBI" id="CHEBI:58223"/>
    </ligand>
</feature>
<evidence type="ECO:0000256" key="1">
    <source>
        <dbReference type="ARBA" id="ARBA00004922"/>
    </source>
</evidence>
<protein>
    <recommendedName>
        <fullName evidence="5">Glucosyltransferase 3</fullName>
        <ecNumber evidence="5">2.4.1.-</ecNumber>
    </recommendedName>
</protein>